<feature type="domain" description="Flagellar hook protein FlgE/F/G-like D1" evidence="7">
    <location>
        <begin position="79"/>
        <end position="141"/>
    </location>
</feature>
<comment type="subcellular location">
    <subcellularLocation>
        <location evidence="1 4">Bacterial flagellum basal body</location>
    </subcellularLocation>
</comment>
<keyword evidence="8" id="KW-0969">Cilium</keyword>
<evidence type="ECO:0000256" key="4">
    <source>
        <dbReference type="RuleBase" id="RU362116"/>
    </source>
</evidence>
<accession>A0A1W1XUN7</accession>
<evidence type="ECO:0000259" key="5">
    <source>
        <dbReference type="Pfam" id="PF00460"/>
    </source>
</evidence>
<keyword evidence="9" id="KW-1185">Reference proteome</keyword>
<evidence type="ECO:0000313" key="8">
    <source>
        <dbReference type="EMBL" id="SMC27700.1"/>
    </source>
</evidence>
<keyword evidence="3 4" id="KW-0975">Bacterial flagellum</keyword>
<dbReference type="GO" id="GO:0071978">
    <property type="term" value="P:bacterial-type flagellum-dependent swarming motility"/>
    <property type="evidence" value="ECO:0007669"/>
    <property type="project" value="TreeGrafter"/>
</dbReference>
<dbReference type="RefSeq" id="WP_084091575.1">
    <property type="nucleotide sequence ID" value="NZ_FWXD01000018.1"/>
</dbReference>
<protein>
    <submittedName>
        <fullName evidence="8">Flagellar basal-body rod protein FlgG</fullName>
    </submittedName>
</protein>
<sequence length="234" mass="24937">MTTDAFVIAAQALQRDSQRIDMYSHNMVNANTPGYRRQVGQLQSFASVFDGQVQAAPYETSVDTTPGAFKATGRALDLALSGDAYFSVQGPAGVVYTRRGDFQVAADGRLVTDTGMPVLTTQGELRLPPGNVKVDSAGNIRVDGNLAGQLQLVRFEQGITLQAVGNGTYRAPAGAAAGQAQAEVRSGYLEMANVSTAAEMVGLLETMRHFEASQKLFQGYDDAISKAIQKFGEF</sequence>
<dbReference type="PANTHER" id="PTHR30435">
    <property type="entry name" value="FLAGELLAR PROTEIN"/>
    <property type="match status" value="1"/>
</dbReference>
<dbReference type="EMBL" id="FWXD01000018">
    <property type="protein sequence ID" value="SMC27700.1"/>
    <property type="molecule type" value="Genomic_DNA"/>
</dbReference>
<dbReference type="SUPFAM" id="SSF117143">
    <property type="entry name" value="Flagellar hook protein flgE"/>
    <property type="match status" value="1"/>
</dbReference>
<dbReference type="InterPro" id="IPR020013">
    <property type="entry name" value="Flagellar_FlgE/F/G"/>
</dbReference>
<dbReference type="PANTHER" id="PTHR30435:SF19">
    <property type="entry name" value="FLAGELLAR BASAL-BODY ROD PROTEIN FLGG"/>
    <property type="match status" value="1"/>
</dbReference>
<dbReference type="Pfam" id="PF22692">
    <property type="entry name" value="LlgE_F_G_D1"/>
    <property type="match status" value="1"/>
</dbReference>
<dbReference type="InterPro" id="IPR001444">
    <property type="entry name" value="Flag_bb_rod_N"/>
</dbReference>
<dbReference type="InterPro" id="IPR037925">
    <property type="entry name" value="FlgE/F/G-like"/>
</dbReference>
<evidence type="ECO:0000313" key="9">
    <source>
        <dbReference type="Proteomes" id="UP000192761"/>
    </source>
</evidence>
<dbReference type="OrthoDB" id="9804559at2"/>
<evidence type="ECO:0000256" key="1">
    <source>
        <dbReference type="ARBA" id="ARBA00004117"/>
    </source>
</evidence>
<gene>
    <name evidence="8" type="ORF">SAMN02745857_02947</name>
</gene>
<proteinExistence type="inferred from homology"/>
<feature type="domain" description="Flagellar basal body rod protein N-terminal" evidence="5">
    <location>
        <begin position="8"/>
        <end position="36"/>
    </location>
</feature>
<evidence type="ECO:0000259" key="6">
    <source>
        <dbReference type="Pfam" id="PF06429"/>
    </source>
</evidence>
<feature type="domain" description="Flagellar basal-body/hook protein C-terminal" evidence="6">
    <location>
        <begin position="185"/>
        <end position="229"/>
    </location>
</feature>
<comment type="similarity">
    <text evidence="2 4">Belongs to the flagella basal body rod proteins family.</text>
</comment>
<dbReference type="STRING" id="1121001.SAMN02745857_02947"/>
<keyword evidence="8" id="KW-0966">Cell projection</keyword>
<evidence type="ECO:0000256" key="3">
    <source>
        <dbReference type="ARBA" id="ARBA00023143"/>
    </source>
</evidence>
<dbReference type="Proteomes" id="UP000192761">
    <property type="component" value="Unassembled WGS sequence"/>
</dbReference>
<dbReference type="Pfam" id="PF00460">
    <property type="entry name" value="Flg_bb_rod"/>
    <property type="match status" value="1"/>
</dbReference>
<evidence type="ECO:0000256" key="2">
    <source>
        <dbReference type="ARBA" id="ARBA00009677"/>
    </source>
</evidence>
<dbReference type="InterPro" id="IPR010930">
    <property type="entry name" value="Flg_bb/hook_C_dom"/>
</dbReference>
<dbReference type="GO" id="GO:0009425">
    <property type="term" value="C:bacterial-type flagellum basal body"/>
    <property type="evidence" value="ECO:0007669"/>
    <property type="project" value="UniProtKB-SubCell"/>
</dbReference>
<dbReference type="NCBIfam" id="TIGR03506">
    <property type="entry name" value="FlgEFG_subfam"/>
    <property type="match status" value="1"/>
</dbReference>
<evidence type="ECO:0000259" key="7">
    <source>
        <dbReference type="Pfam" id="PF22692"/>
    </source>
</evidence>
<organism evidence="8 9">
    <name type="scientific">Andreprevotia lacus DSM 23236</name>
    <dbReference type="NCBI Taxonomy" id="1121001"/>
    <lineage>
        <taxon>Bacteria</taxon>
        <taxon>Pseudomonadati</taxon>
        <taxon>Pseudomonadota</taxon>
        <taxon>Betaproteobacteria</taxon>
        <taxon>Neisseriales</taxon>
        <taxon>Chitinibacteraceae</taxon>
        <taxon>Andreprevotia</taxon>
    </lineage>
</organism>
<dbReference type="InterPro" id="IPR053967">
    <property type="entry name" value="LlgE_F_G-like_D1"/>
</dbReference>
<reference evidence="8 9" key="1">
    <citation type="submission" date="2017-04" db="EMBL/GenBank/DDBJ databases">
        <authorList>
            <person name="Afonso C.L."/>
            <person name="Miller P.J."/>
            <person name="Scott M.A."/>
            <person name="Spackman E."/>
            <person name="Goraichik I."/>
            <person name="Dimitrov K.M."/>
            <person name="Suarez D.L."/>
            <person name="Swayne D.E."/>
        </authorList>
    </citation>
    <scope>NUCLEOTIDE SEQUENCE [LARGE SCALE GENOMIC DNA]</scope>
    <source>
        <strain evidence="8 9">DSM 23236</strain>
    </source>
</reference>
<keyword evidence="8" id="KW-0282">Flagellum</keyword>
<name>A0A1W1XUN7_9NEIS</name>
<dbReference type="AlphaFoldDB" id="A0A1W1XUN7"/>
<dbReference type="Pfam" id="PF06429">
    <property type="entry name" value="Flg_bbr_C"/>
    <property type="match status" value="1"/>
</dbReference>